<reference evidence="2 3" key="1">
    <citation type="submission" date="2018-07" db="EMBL/GenBank/DDBJ databases">
        <title>Genomic Encyclopedia of Type Strains, Phase IV (KMG-IV): sequencing the most valuable type-strain genomes for metagenomic binning, comparative biology and taxonomic classification.</title>
        <authorList>
            <person name="Goeker M."/>
        </authorList>
    </citation>
    <scope>NUCLEOTIDE SEQUENCE [LARGE SCALE GENOMIC DNA]</scope>
    <source>
        <strain evidence="2 3">DSM 16500</strain>
    </source>
</reference>
<evidence type="ECO:0000313" key="3">
    <source>
        <dbReference type="Proteomes" id="UP000254720"/>
    </source>
</evidence>
<accession>A0A370GAV6</accession>
<keyword evidence="1" id="KW-0812">Transmembrane</keyword>
<organism evidence="2 3">
    <name type="scientific">Aquicella lusitana</name>
    <dbReference type="NCBI Taxonomy" id="254246"/>
    <lineage>
        <taxon>Bacteria</taxon>
        <taxon>Pseudomonadati</taxon>
        <taxon>Pseudomonadota</taxon>
        <taxon>Gammaproteobacteria</taxon>
        <taxon>Legionellales</taxon>
        <taxon>Coxiellaceae</taxon>
        <taxon>Aquicella</taxon>
    </lineage>
</organism>
<evidence type="ECO:0000313" key="2">
    <source>
        <dbReference type="EMBL" id="RDI40962.1"/>
    </source>
</evidence>
<comment type="caution">
    <text evidence="2">The sequence shown here is derived from an EMBL/GenBank/DDBJ whole genome shotgun (WGS) entry which is preliminary data.</text>
</comment>
<proteinExistence type="predicted"/>
<evidence type="ECO:0008006" key="4">
    <source>
        <dbReference type="Google" id="ProtNLM"/>
    </source>
</evidence>
<dbReference type="RefSeq" id="WP_114835035.1">
    <property type="nucleotide sequence ID" value="NZ_LR699114.1"/>
</dbReference>
<name>A0A370GAV6_9COXI</name>
<dbReference type="Proteomes" id="UP000254720">
    <property type="component" value="Unassembled WGS sequence"/>
</dbReference>
<dbReference type="EMBL" id="QQAX01000022">
    <property type="protein sequence ID" value="RDI40962.1"/>
    <property type="molecule type" value="Genomic_DNA"/>
</dbReference>
<keyword evidence="3" id="KW-1185">Reference proteome</keyword>
<gene>
    <name evidence="2" type="ORF">C8D86_1226</name>
</gene>
<keyword evidence="1" id="KW-0472">Membrane</keyword>
<feature type="transmembrane region" description="Helical" evidence="1">
    <location>
        <begin position="48"/>
        <end position="69"/>
    </location>
</feature>
<protein>
    <recommendedName>
        <fullName evidence="4">DUF4149 domain-containing protein</fullName>
    </recommendedName>
</protein>
<dbReference type="OrthoDB" id="192334at2"/>
<feature type="transmembrane region" description="Helical" evidence="1">
    <location>
        <begin position="114"/>
        <end position="138"/>
    </location>
</feature>
<evidence type="ECO:0000256" key="1">
    <source>
        <dbReference type="SAM" id="Phobius"/>
    </source>
</evidence>
<sequence>MSNGKMLMVMVALVWVGMMLAIGMESIVKFNAPTLTKPVGFDVGRTVFGVFNYVQLGLLAILVICAFFVQIDLLKKILIASAGISLCLQVFWLFPELSQRVDLILKGIKPPPTYQHALYGMLEIFKLAVLSLFGILLLRLQAC</sequence>
<dbReference type="AlphaFoldDB" id="A0A370GAV6"/>
<feature type="transmembrane region" description="Helical" evidence="1">
    <location>
        <begin position="76"/>
        <end position="94"/>
    </location>
</feature>
<feature type="transmembrane region" description="Helical" evidence="1">
    <location>
        <begin position="7"/>
        <end position="28"/>
    </location>
</feature>
<keyword evidence="1" id="KW-1133">Transmembrane helix</keyword>